<evidence type="ECO:0000313" key="2">
    <source>
        <dbReference type="Proteomes" id="UP000688947"/>
    </source>
</evidence>
<proteinExistence type="predicted"/>
<protein>
    <submittedName>
        <fullName evidence="1">Uncharacterized protein</fullName>
    </submittedName>
</protein>
<gene>
    <name evidence="1" type="ORF">JG687_00010024</name>
</gene>
<reference evidence="1" key="1">
    <citation type="submission" date="2021-01" db="EMBL/GenBank/DDBJ databases">
        <title>Phytophthora aleatoria, a newly-described species from Pinus radiata is distinct from Phytophthora cactorum isolates based on comparative genomics.</title>
        <authorList>
            <person name="Mcdougal R."/>
            <person name="Panda P."/>
            <person name="Williams N."/>
            <person name="Studholme D.J."/>
        </authorList>
    </citation>
    <scope>NUCLEOTIDE SEQUENCE</scope>
    <source>
        <strain evidence="1">NZFS 3830</strain>
    </source>
</reference>
<name>A0A8T1UDF6_9STRA</name>
<accession>A0A8T1UDF6</accession>
<sequence length="61" mass="6959">MPVIISLRRRQQVEMEVPKYANVLSTLFTNELHFQCAAGPQHRFRSGPMPFCPARVTVKSS</sequence>
<organism evidence="1 2">
    <name type="scientific">Phytophthora cactorum</name>
    <dbReference type="NCBI Taxonomy" id="29920"/>
    <lineage>
        <taxon>Eukaryota</taxon>
        <taxon>Sar</taxon>
        <taxon>Stramenopiles</taxon>
        <taxon>Oomycota</taxon>
        <taxon>Peronosporomycetes</taxon>
        <taxon>Peronosporales</taxon>
        <taxon>Peronosporaceae</taxon>
        <taxon>Phytophthora</taxon>
    </lineage>
</organism>
<comment type="caution">
    <text evidence="1">The sequence shown here is derived from an EMBL/GenBank/DDBJ whole genome shotgun (WGS) entry which is preliminary data.</text>
</comment>
<dbReference type="AlphaFoldDB" id="A0A8T1UDF6"/>
<dbReference type="Proteomes" id="UP000688947">
    <property type="component" value="Unassembled WGS sequence"/>
</dbReference>
<dbReference type="EMBL" id="JAENGZ010000547">
    <property type="protein sequence ID" value="KAG6957376.1"/>
    <property type="molecule type" value="Genomic_DNA"/>
</dbReference>
<evidence type="ECO:0000313" key="1">
    <source>
        <dbReference type="EMBL" id="KAG6957376.1"/>
    </source>
</evidence>